<dbReference type="AlphaFoldDB" id="X0S3A2"/>
<feature type="compositionally biased region" description="Low complexity" evidence="3">
    <location>
        <begin position="190"/>
        <end position="202"/>
    </location>
</feature>
<gene>
    <name evidence="6" type="ORF">S01H1_17251</name>
</gene>
<evidence type="ECO:0000256" key="2">
    <source>
        <dbReference type="ARBA" id="ARBA00023163"/>
    </source>
</evidence>
<dbReference type="GO" id="GO:0003899">
    <property type="term" value="F:DNA-directed RNA polymerase activity"/>
    <property type="evidence" value="ECO:0007669"/>
    <property type="project" value="InterPro"/>
</dbReference>
<dbReference type="SUPFAM" id="SSF55257">
    <property type="entry name" value="RBP11-like subunits of RNA polymerase"/>
    <property type="match status" value="1"/>
</dbReference>
<dbReference type="Gene3D" id="1.10.150.20">
    <property type="entry name" value="5' to 3' exonuclease, C-terminal subdomain"/>
    <property type="match status" value="1"/>
</dbReference>
<feature type="domain" description="DNA-directed RNA polymerase RpoA/D/Rpb3-type" evidence="4">
    <location>
        <begin position="35"/>
        <end position="88"/>
    </location>
</feature>
<evidence type="ECO:0000313" key="6">
    <source>
        <dbReference type="EMBL" id="GAF70417.1"/>
    </source>
</evidence>
<dbReference type="InterPro" id="IPR011260">
    <property type="entry name" value="RNAP_asu_C"/>
</dbReference>
<dbReference type="GO" id="GO:0046983">
    <property type="term" value="F:protein dimerization activity"/>
    <property type="evidence" value="ECO:0007669"/>
    <property type="project" value="InterPro"/>
</dbReference>
<evidence type="ECO:0000259" key="4">
    <source>
        <dbReference type="Pfam" id="PF01193"/>
    </source>
</evidence>
<dbReference type="Pfam" id="PF01193">
    <property type="entry name" value="RNA_pol_L"/>
    <property type="match status" value="1"/>
</dbReference>
<evidence type="ECO:0000256" key="1">
    <source>
        <dbReference type="ARBA" id="ARBA00022478"/>
    </source>
</evidence>
<dbReference type="SUPFAM" id="SSF47789">
    <property type="entry name" value="C-terminal domain of RNA polymerase alpha subunit"/>
    <property type="match status" value="1"/>
</dbReference>
<dbReference type="Pfam" id="PF03118">
    <property type="entry name" value="RNA_pol_A_CTD"/>
    <property type="match status" value="1"/>
</dbReference>
<keyword evidence="2" id="KW-0804">Transcription</keyword>
<name>X0S3A2_9ZZZZ</name>
<feature type="region of interest" description="Disordered" evidence="3">
    <location>
        <begin position="177"/>
        <end position="225"/>
    </location>
</feature>
<protein>
    <recommendedName>
        <fullName evidence="7">DNA-directed RNA polymerase</fullName>
    </recommendedName>
</protein>
<accession>X0S3A2</accession>
<evidence type="ECO:0000259" key="5">
    <source>
        <dbReference type="Pfam" id="PF03118"/>
    </source>
</evidence>
<dbReference type="GO" id="GO:0006351">
    <property type="term" value="P:DNA-templated transcription"/>
    <property type="evidence" value="ECO:0007669"/>
    <property type="project" value="InterPro"/>
</dbReference>
<reference evidence="6" key="1">
    <citation type="journal article" date="2014" name="Front. Microbiol.">
        <title>High frequency of phylogenetically diverse reductive dehalogenase-homologous genes in deep subseafloor sedimentary metagenomes.</title>
        <authorList>
            <person name="Kawai M."/>
            <person name="Futagami T."/>
            <person name="Toyoda A."/>
            <person name="Takaki Y."/>
            <person name="Nishi S."/>
            <person name="Hori S."/>
            <person name="Arai W."/>
            <person name="Tsubouchi T."/>
            <person name="Morono Y."/>
            <person name="Uchiyama I."/>
            <person name="Ito T."/>
            <person name="Fujiyama A."/>
            <person name="Inagaki F."/>
            <person name="Takami H."/>
        </authorList>
    </citation>
    <scope>NUCLEOTIDE SEQUENCE</scope>
    <source>
        <strain evidence="6">Expedition CK06-06</strain>
    </source>
</reference>
<dbReference type="GO" id="GO:0003677">
    <property type="term" value="F:DNA binding"/>
    <property type="evidence" value="ECO:0007669"/>
    <property type="project" value="InterPro"/>
</dbReference>
<feature type="compositionally biased region" description="Basic and acidic residues" evidence="3">
    <location>
        <begin position="209"/>
        <end position="225"/>
    </location>
</feature>
<organism evidence="6">
    <name type="scientific">marine sediment metagenome</name>
    <dbReference type="NCBI Taxonomy" id="412755"/>
    <lineage>
        <taxon>unclassified sequences</taxon>
        <taxon>metagenomes</taxon>
        <taxon>ecological metagenomes</taxon>
    </lineage>
</organism>
<dbReference type="InterPro" id="IPR011263">
    <property type="entry name" value="DNA-dir_RNA_pol_RpoA/D/Rpb3"/>
</dbReference>
<feature type="non-terminal residue" evidence="6">
    <location>
        <position position="1"/>
    </location>
</feature>
<keyword evidence="1" id="KW-0240">DNA-directed RNA polymerase</keyword>
<feature type="domain" description="RNA polymerase alpha subunit C-terminal" evidence="5">
    <location>
        <begin position="114"/>
        <end position="170"/>
    </location>
</feature>
<evidence type="ECO:0000256" key="3">
    <source>
        <dbReference type="SAM" id="MobiDB-lite"/>
    </source>
</evidence>
<dbReference type="GO" id="GO:0000428">
    <property type="term" value="C:DNA-directed RNA polymerase complex"/>
    <property type="evidence" value="ECO:0007669"/>
    <property type="project" value="UniProtKB-KW"/>
</dbReference>
<dbReference type="EMBL" id="BARS01009143">
    <property type="protein sequence ID" value="GAF70417.1"/>
    <property type="molecule type" value="Genomic_DNA"/>
</dbReference>
<dbReference type="InterPro" id="IPR036603">
    <property type="entry name" value="RBP11-like"/>
</dbReference>
<comment type="caution">
    <text evidence="6">The sequence shown here is derived from an EMBL/GenBank/DDBJ whole genome shotgun (WGS) entry which is preliminary data.</text>
</comment>
<evidence type="ECO:0008006" key="7">
    <source>
        <dbReference type="Google" id="ProtNLM"/>
    </source>
</evidence>
<dbReference type="Gene3D" id="3.30.1360.10">
    <property type="entry name" value="RNA polymerase, RBP11-like subunit"/>
    <property type="match status" value="1"/>
</dbReference>
<proteinExistence type="predicted"/>
<sequence>PEARLSAEFNVELGRGWVPAGSSDSLPIGAIPIDAIFSPVRSANYSVEPSDITEGSNQEKLVLEVWTDGTLSPTEAVSQSATILMEQFSCFRELAKALVEEGAELAWQGLIPPEQYNMPIDQLNLSTHTYNSLRRGGVTTLGQILEKTIEGLCALAGFGAKSRDEVETALRGLDLPFVPEAKEKKKKTQEAPSASAESASAEVEGDLDVEGKMTDETSDSRAETE</sequence>